<dbReference type="InterPro" id="IPR032710">
    <property type="entry name" value="NTF2-like_dom_sf"/>
</dbReference>
<name>A0A7X6R5W4_9NOCA</name>
<dbReference type="InterPro" id="IPR037401">
    <property type="entry name" value="SnoaL-like"/>
</dbReference>
<organism evidence="2 3">
    <name type="scientific">Nocardia gamkensis</name>
    <dbReference type="NCBI Taxonomy" id="352869"/>
    <lineage>
        <taxon>Bacteria</taxon>
        <taxon>Bacillati</taxon>
        <taxon>Actinomycetota</taxon>
        <taxon>Actinomycetes</taxon>
        <taxon>Mycobacteriales</taxon>
        <taxon>Nocardiaceae</taxon>
        <taxon>Nocardia</taxon>
    </lineage>
</organism>
<dbReference type="Pfam" id="PF13474">
    <property type="entry name" value="SnoaL_3"/>
    <property type="match status" value="1"/>
</dbReference>
<comment type="caution">
    <text evidence="2">The sequence shown here is derived from an EMBL/GenBank/DDBJ whole genome shotgun (WGS) entry which is preliminary data.</text>
</comment>
<dbReference type="AlphaFoldDB" id="A0A7X6R5W4"/>
<evidence type="ECO:0000259" key="1">
    <source>
        <dbReference type="Pfam" id="PF13474"/>
    </source>
</evidence>
<dbReference type="EMBL" id="JAAXOS010000015">
    <property type="protein sequence ID" value="NKY29918.1"/>
    <property type="molecule type" value="Genomic_DNA"/>
</dbReference>
<keyword evidence="3" id="KW-1185">Reference proteome</keyword>
<dbReference type="Proteomes" id="UP000540698">
    <property type="component" value="Unassembled WGS sequence"/>
</dbReference>
<dbReference type="Gene3D" id="3.10.450.50">
    <property type="match status" value="1"/>
</dbReference>
<dbReference type="SUPFAM" id="SSF54427">
    <property type="entry name" value="NTF2-like"/>
    <property type="match status" value="1"/>
</dbReference>
<reference evidence="2 3" key="1">
    <citation type="submission" date="2020-04" db="EMBL/GenBank/DDBJ databases">
        <title>MicrobeNet Type strains.</title>
        <authorList>
            <person name="Nicholson A.C."/>
        </authorList>
    </citation>
    <scope>NUCLEOTIDE SEQUENCE [LARGE SCALE GENOMIC DNA]</scope>
    <source>
        <strain evidence="2 3">DSM 44956</strain>
    </source>
</reference>
<feature type="domain" description="SnoaL-like" evidence="1">
    <location>
        <begin position="35"/>
        <end position="138"/>
    </location>
</feature>
<evidence type="ECO:0000313" key="2">
    <source>
        <dbReference type="EMBL" id="NKY29918.1"/>
    </source>
</evidence>
<accession>A0A7X6R5W4</accession>
<sequence>MSTVPDYEANYTNEQKQLAEHLIGLEKSALDKWFKGDVSGYRELWSRRSFTYFDAAHPERVEGHEAIDTFLDGVDGKLHADEYEMRSPRVQFGDDTALLTYQLFSDTNLIDMKYNCIELFQKEEDSQWRVIHSTWSFIRPMDMDFGSAKKIV</sequence>
<proteinExistence type="predicted"/>
<protein>
    <submittedName>
        <fullName evidence="2">Nuclear transport factor 2 family protein</fullName>
    </submittedName>
</protein>
<gene>
    <name evidence="2" type="ORF">HGB38_27455</name>
</gene>
<dbReference type="RefSeq" id="WP_062976961.1">
    <property type="nucleotide sequence ID" value="NZ_JAAXOS010000015.1"/>
</dbReference>
<evidence type="ECO:0000313" key="3">
    <source>
        <dbReference type="Proteomes" id="UP000540698"/>
    </source>
</evidence>